<reference evidence="10 11" key="1">
    <citation type="submission" date="2012-08" db="EMBL/GenBank/DDBJ databases">
        <title>Selection and characterization of a candidate therapeutic bacteriophage that lyses the German Escherichia coli O104:H4 outbreak strain.</title>
        <authorList>
            <person name="Merabishvilli M."/>
            <person name="De Vos D."/>
            <person name="Verbeken G."/>
            <person name="Kropinski A."/>
            <person name="Vandenheuvel D."/>
            <person name="Lavigne R."/>
            <person name="Wattiau P."/>
            <person name="Mast J."/>
            <person name="Ragimbeau C."/>
            <person name="Mossong J."/>
            <person name="Scheres J."/>
            <person name="Chanishvili N."/>
            <person name="Vaneechoutte M."/>
            <person name="Pirnay J.P."/>
        </authorList>
    </citation>
    <scope>NUCLEOTIDE SEQUENCE [LARGE SCALE GENOMIC DNA]</scope>
</reference>
<dbReference type="GO" id="GO:0016787">
    <property type="term" value="F:hydrolase activity"/>
    <property type="evidence" value="ECO:0007669"/>
    <property type="project" value="UniProtKB-KW"/>
</dbReference>
<keyword evidence="11" id="KW-1185">Reference proteome</keyword>
<evidence type="ECO:0000256" key="1">
    <source>
        <dbReference type="ARBA" id="ARBA00022801"/>
    </source>
</evidence>
<dbReference type="Proteomes" id="UP000203896">
    <property type="component" value="Segment"/>
</dbReference>
<comment type="catalytic activity">
    <reaction evidence="2">
        <text>3',3',3'-cAAG + H2O = G[3'-5']pA[3'-5']pAp[3'] + H(+)</text>
        <dbReference type="Rhea" id="RHEA:72863"/>
        <dbReference type="ChEBI" id="CHEBI:15377"/>
        <dbReference type="ChEBI" id="CHEBI:15378"/>
        <dbReference type="ChEBI" id="CHEBI:143810"/>
        <dbReference type="ChEBI" id="CHEBI:192532"/>
    </reaction>
    <physiologicalReaction direction="left-to-right" evidence="2">
        <dbReference type="Rhea" id="RHEA:72864"/>
    </physiologicalReaction>
</comment>
<dbReference type="GeneID" id="23301166"/>
<evidence type="ECO:0000256" key="6">
    <source>
        <dbReference type="ARBA" id="ARBA00034316"/>
    </source>
</evidence>
<feature type="domain" description="Anti-CBASS protein Acb1-like C-terminal" evidence="9">
    <location>
        <begin position="9"/>
        <end position="152"/>
    </location>
</feature>
<dbReference type="OrthoDB" id="11210at10239"/>
<evidence type="ECO:0000256" key="4">
    <source>
        <dbReference type="ARBA" id="ARBA00034244"/>
    </source>
</evidence>
<comment type="similarity">
    <text evidence="6">Belongs to the anti-CBASS protein Acb1 family.</text>
</comment>
<dbReference type="InterPro" id="IPR009097">
    <property type="entry name" value="Cyclic_Pdiesterase"/>
</dbReference>
<gene>
    <name evidence="10" type="ORF">BN201_0127</name>
</gene>
<dbReference type="SUPFAM" id="SSF55144">
    <property type="entry name" value="LigT-like"/>
    <property type="match status" value="1"/>
</dbReference>
<evidence type="ECO:0000256" key="5">
    <source>
        <dbReference type="ARBA" id="ARBA00034283"/>
    </source>
</evidence>
<dbReference type="InterPro" id="IPR056175">
    <property type="entry name" value="Acb1-like_C"/>
</dbReference>
<dbReference type="EMBL" id="HE978309">
    <property type="protein sequence ID" value="CEO90730.1"/>
    <property type="molecule type" value="Genomic_DNA"/>
</dbReference>
<name>A0A0B7ML38_9CAUD</name>
<evidence type="ECO:0000256" key="7">
    <source>
        <dbReference type="ARBA" id="ARBA00034343"/>
    </source>
</evidence>
<comment type="catalytic activity">
    <reaction evidence="3">
        <text>3',3',3'-c-tri-AMP + H2O = A[3'-5']pA[3'-5']pAp[3'] + H(+)</text>
        <dbReference type="Rhea" id="RHEA:72859"/>
        <dbReference type="ChEBI" id="CHEBI:15377"/>
        <dbReference type="ChEBI" id="CHEBI:15378"/>
        <dbReference type="ChEBI" id="CHEBI:192523"/>
        <dbReference type="ChEBI" id="CHEBI:192530"/>
    </reaction>
    <physiologicalReaction direction="left-to-right" evidence="3">
        <dbReference type="Rhea" id="RHEA:72860"/>
    </physiologicalReaction>
</comment>
<dbReference type="SMR" id="A0A0B7ML38"/>
<evidence type="ECO:0000256" key="3">
    <source>
        <dbReference type="ARBA" id="ARBA00034240"/>
    </source>
</evidence>
<sequence>MTPFRESVKGTYAAVKFTEDTLDRIEKLQEFYDLPNAVPRDKLHSTILYSRVYVPFIPEEGEKFLGSLCHLKVFETQSGTNALVLAFESDYMQFRHDIGTALGATWDYPEYVPHITLSYDVGARKFGTDLEFDLEIVRSHEYVEDLDLEWTTKL</sequence>
<organism evidence="10 11">
    <name type="scientific">Enterobacteria phage GEC-3S</name>
    <dbReference type="NCBI Taxonomy" id="1222338"/>
    <lineage>
        <taxon>Viruses</taxon>
        <taxon>Duplodnaviria</taxon>
        <taxon>Heunggongvirae</taxon>
        <taxon>Uroviricota</taxon>
        <taxon>Caudoviricetes</taxon>
        <taxon>Pantevenvirales</taxon>
        <taxon>Straboviridae</taxon>
        <taxon>Krischvirus</taxon>
        <taxon>Krischvirus gec3s</taxon>
    </lineage>
</organism>
<evidence type="ECO:0000259" key="9">
    <source>
        <dbReference type="Pfam" id="PF23474"/>
    </source>
</evidence>
<comment type="catalytic activity">
    <reaction evidence="4">
        <text>3',3',3'-cAAG + H2O = A[3'-5']pG[3'-5']pAp[3'] + H(+)</text>
        <dbReference type="Rhea" id="RHEA:72867"/>
        <dbReference type="ChEBI" id="CHEBI:15377"/>
        <dbReference type="ChEBI" id="CHEBI:15378"/>
        <dbReference type="ChEBI" id="CHEBI:143810"/>
        <dbReference type="ChEBI" id="CHEBI:192533"/>
    </reaction>
    <physiologicalReaction direction="left-to-right" evidence="4">
        <dbReference type="Rhea" id="RHEA:72868"/>
    </physiologicalReaction>
</comment>
<evidence type="ECO:0000256" key="8">
    <source>
        <dbReference type="ARBA" id="ARBA00048123"/>
    </source>
</evidence>
<proteinExistence type="inferred from homology"/>
<dbReference type="RefSeq" id="YP_009118810.1">
    <property type="nucleotide sequence ID" value="NC_025425.1"/>
</dbReference>
<evidence type="ECO:0000256" key="2">
    <source>
        <dbReference type="ARBA" id="ARBA00034233"/>
    </source>
</evidence>
<evidence type="ECO:0000313" key="10">
    <source>
        <dbReference type="EMBL" id="CEO90730.1"/>
    </source>
</evidence>
<accession>A0A0B7ML38</accession>
<protein>
    <recommendedName>
        <fullName evidence="7">Anti-CBASS protein Acb1</fullName>
    </recommendedName>
</protein>
<comment type="catalytic activity">
    <reaction evidence="5">
        <text>3',3'-cGAMP + H2O = G[3'-5']pAp[3'] + H(+)</text>
        <dbReference type="Rhea" id="RHEA:72831"/>
        <dbReference type="ChEBI" id="CHEBI:15377"/>
        <dbReference type="ChEBI" id="CHEBI:15378"/>
        <dbReference type="ChEBI" id="CHEBI:71501"/>
        <dbReference type="ChEBI" id="CHEBI:192497"/>
    </reaction>
    <physiologicalReaction direction="left-to-right" evidence="5">
        <dbReference type="Rhea" id="RHEA:72832"/>
    </physiologicalReaction>
</comment>
<evidence type="ECO:0000313" key="11">
    <source>
        <dbReference type="Proteomes" id="UP000203896"/>
    </source>
</evidence>
<keyword evidence="1" id="KW-0378">Hydrolase</keyword>
<dbReference type="Pfam" id="PF23474">
    <property type="entry name" value="Acb1"/>
    <property type="match status" value="1"/>
</dbReference>
<comment type="catalytic activity">
    <reaction evidence="8">
        <text>3',3'-cUAMP + H2O = U[3'-5']pAp[3'] + H(+)</text>
        <dbReference type="Rhea" id="RHEA:72835"/>
        <dbReference type="ChEBI" id="CHEBI:15377"/>
        <dbReference type="ChEBI" id="CHEBI:15378"/>
        <dbReference type="ChEBI" id="CHEBI:143809"/>
        <dbReference type="ChEBI" id="CHEBI:192498"/>
    </reaction>
    <physiologicalReaction direction="left-to-right" evidence="8">
        <dbReference type="Rhea" id="RHEA:72836"/>
    </physiologicalReaction>
</comment>
<dbReference type="KEGG" id="vg:23301166"/>